<dbReference type="RefSeq" id="WP_039608246.1">
    <property type="nucleotide sequence ID" value="NZ_JWIC01000004.1"/>
</dbReference>
<reference evidence="1 2" key="1">
    <citation type="submission" date="2014-12" db="EMBL/GenBank/DDBJ databases">
        <title>Draft Genome Sequence of Pseudoalteromonas luteoviolacea HI1.</title>
        <authorList>
            <person name="Asahina A.Y."/>
            <person name="Hadfield M.G."/>
        </authorList>
    </citation>
    <scope>NUCLEOTIDE SEQUENCE [LARGE SCALE GENOMIC DNA]</scope>
    <source>
        <strain evidence="1 2">HI1</strain>
    </source>
</reference>
<gene>
    <name evidence="1" type="ORF">JF50_04185</name>
</gene>
<protein>
    <submittedName>
        <fullName evidence="1">Glycosyltransferase</fullName>
    </submittedName>
</protein>
<dbReference type="SUPFAM" id="SSF53756">
    <property type="entry name" value="UDP-Glycosyltransferase/glycogen phosphorylase"/>
    <property type="match status" value="1"/>
</dbReference>
<sequence>MKILLLGEFSSLHKNLQEGLIALGHEVTVASNGDGWKNISADIKLGVEGSGVVSKVLRRVQFLNFLNSIKGYDVVQIVNAEYFCQDLFPNELMLKRLKKRNGKVFLLGAGDDAFFWKYGKDKLKYGPFNDSLKYDFKSSTSMYECASKLAKNRTLVNLVDGVIPIMYEYQASYSHVSNLRNVIPIPINTDEITRNNIGENKRLTIFHGLNREGFKGTHYVKKAFEILKPKHPHIDFIIEGKMPLKEYLELMSKTDVIIDQVNSHSLGVNGLLAMAMGKVTLGGAEPESLKCFGIDDSPVINIKPCVNDIVDKLERVIATSAQDLNDLGLKSREYVCSLHDYKTVAEKYIKEWSL</sequence>
<accession>A0A0C1MLK3</accession>
<dbReference type="Proteomes" id="UP000031327">
    <property type="component" value="Unassembled WGS sequence"/>
</dbReference>
<comment type="caution">
    <text evidence="1">The sequence shown here is derived from an EMBL/GenBank/DDBJ whole genome shotgun (WGS) entry which is preliminary data.</text>
</comment>
<proteinExistence type="predicted"/>
<dbReference type="GO" id="GO:0016740">
    <property type="term" value="F:transferase activity"/>
    <property type="evidence" value="ECO:0007669"/>
    <property type="project" value="UniProtKB-KW"/>
</dbReference>
<keyword evidence="1" id="KW-0808">Transferase</keyword>
<name>A0A0C1MLK3_9GAMM</name>
<evidence type="ECO:0000313" key="2">
    <source>
        <dbReference type="Proteomes" id="UP000031327"/>
    </source>
</evidence>
<dbReference type="OrthoDB" id="6638088at2"/>
<dbReference type="Gene3D" id="3.40.50.2000">
    <property type="entry name" value="Glycogen Phosphorylase B"/>
    <property type="match status" value="2"/>
</dbReference>
<organism evidence="1 2">
    <name type="scientific">Pseudoalteromonas luteoviolacea</name>
    <dbReference type="NCBI Taxonomy" id="43657"/>
    <lineage>
        <taxon>Bacteria</taxon>
        <taxon>Pseudomonadati</taxon>
        <taxon>Pseudomonadota</taxon>
        <taxon>Gammaproteobacteria</taxon>
        <taxon>Alteromonadales</taxon>
        <taxon>Pseudoalteromonadaceae</taxon>
        <taxon>Pseudoalteromonas</taxon>
    </lineage>
</organism>
<dbReference type="EMBL" id="JWIC01000004">
    <property type="protein sequence ID" value="KID57949.1"/>
    <property type="molecule type" value="Genomic_DNA"/>
</dbReference>
<evidence type="ECO:0000313" key="1">
    <source>
        <dbReference type="EMBL" id="KID57949.1"/>
    </source>
</evidence>
<dbReference type="AlphaFoldDB" id="A0A0C1MLK3"/>